<feature type="active site" description="Proton acceptor" evidence="3">
    <location>
        <position position="382"/>
    </location>
</feature>
<comment type="similarity">
    <text evidence="1">Belongs to the peptidase S33 family.</text>
</comment>
<dbReference type="GO" id="GO:0097176">
    <property type="term" value="P:epoxide metabolic process"/>
    <property type="evidence" value="ECO:0007669"/>
    <property type="project" value="TreeGrafter"/>
</dbReference>
<keyword evidence="2" id="KW-0378">Hydrolase</keyword>
<feature type="active site" description="Proton donor" evidence="3">
    <location>
        <position position="322"/>
    </location>
</feature>
<organism evidence="5 6">
    <name type="scientific">Massariosphaeria phaeospora</name>
    <dbReference type="NCBI Taxonomy" id="100035"/>
    <lineage>
        <taxon>Eukaryota</taxon>
        <taxon>Fungi</taxon>
        <taxon>Dikarya</taxon>
        <taxon>Ascomycota</taxon>
        <taxon>Pezizomycotina</taxon>
        <taxon>Dothideomycetes</taxon>
        <taxon>Pleosporomycetidae</taxon>
        <taxon>Pleosporales</taxon>
        <taxon>Pleosporales incertae sedis</taxon>
        <taxon>Massariosphaeria</taxon>
    </lineage>
</organism>
<keyword evidence="6" id="KW-1185">Reference proteome</keyword>
<dbReference type="OrthoDB" id="7130006at2759"/>
<feature type="active site" description="Nucleophile" evidence="3">
    <location>
        <position position="200"/>
    </location>
</feature>
<dbReference type="Pfam" id="PF06441">
    <property type="entry name" value="EHN"/>
    <property type="match status" value="1"/>
</dbReference>
<sequence length="410" mass="45876">MSPLPFSTPPSPSPTPSISPFHLHIDEQKLQDMKDLVRLSPLAKDCFETRDLHDRELGVTGEWMREAKRVWLGEWEWREHEAHINTFPQFQAAVPDDDDGAIFSIHFVALFSERHDAIPLVFLHGWPGSFLEFLPLLAILRKKYTPANLPYHIIVPSLPGYTLSSAPPVDRDWHIAATARIIHKLVLQLGLREYVVQGGDIGAAIARTIAVSYAECKAVHLNYCQMARPAALNNDTLLSPREQAGLARYNDFIETGTAYGRMHGTRASTIAHVLASSPLALLAWLGEKFLAWSDVDPELDTILTAVSLYWLTDCFPTTVYPYRQDFAAGQRPAGWFHGQAELYVAKPLGFSHFPYEVAPLPRAWVETSGRLVSWREHEAGGHFAALERPGELLGDVEEFLGEVWEGVKGA</sequence>
<dbReference type="PIRSF" id="PIRSF001112">
    <property type="entry name" value="Epoxide_hydrolase"/>
    <property type="match status" value="1"/>
</dbReference>
<dbReference type="InterPro" id="IPR010497">
    <property type="entry name" value="Epoxide_hydro_N"/>
</dbReference>
<evidence type="ECO:0000256" key="2">
    <source>
        <dbReference type="ARBA" id="ARBA00022801"/>
    </source>
</evidence>
<evidence type="ECO:0000256" key="1">
    <source>
        <dbReference type="ARBA" id="ARBA00010088"/>
    </source>
</evidence>
<evidence type="ECO:0000256" key="3">
    <source>
        <dbReference type="PIRSR" id="PIRSR001112-1"/>
    </source>
</evidence>
<evidence type="ECO:0000259" key="4">
    <source>
        <dbReference type="Pfam" id="PF06441"/>
    </source>
</evidence>
<comment type="caution">
    <text evidence="5">The sequence shown here is derived from an EMBL/GenBank/DDBJ whole genome shotgun (WGS) entry which is preliminary data.</text>
</comment>
<dbReference type="InterPro" id="IPR029058">
    <property type="entry name" value="AB_hydrolase_fold"/>
</dbReference>
<accession>A0A7C8M0R4</accession>
<dbReference type="PRINTS" id="PR00412">
    <property type="entry name" value="EPOXHYDRLASE"/>
</dbReference>
<gene>
    <name evidence="5" type="ORF">BDV95DRAFT_584598</name>
</gene>
<evidence type="ECO:0000313" key="6">
    <source>
        <dbReference type="Proteomes" id="UP000481861"/>
    </source>
</evidence>
<dbReference type="InterPro" id="IPR016292">
    <property type="entry name" value="Epoxide_hydrolase"/>
</dbReference>
<dbReference type="AlphaFoldDB" id="A0A7C8M0R4"/>
<dbReference type="EMBL" id="JAADJZ010000028">
    <property type="protein sequence ID" value="KAF2866360.1"/>
    <property type="molecule type" value="Genomic_DNA"/>
</dbReference>
<dbReference type="PANTHER" id="PTHR21661:SF39">
    <property type="entry name" value="HYDROLASE, PUTATIVE (AFU_ORTHOLOGUE AFUA_3G08960)-RELATED"/>
    <property type="match status" value="1"/>
</dbReference>
<proteinExistence type="inferred from homology"/>
<dbReference type="SUPFAM" id="SSF53474">
    <property type="entry name" value="alpha/beta-Hydrolases"/>
    <property type="match status" value="1"/>
</dbReference>
<name>A0A7C8M0R4_9PLEO</name>
<reference evidence="5 6" key="1">
    <citation type="submission" date="2020-01" db="EMBL/GenBank/DDBJ databases">
        <authorList>
            <consortium name="DOE Joint Genome Institute"/>
            <person name="Haridas S."/>
            <person name="Albert R."/>
            <person name="Binder M."/>
            <person name="Bloem J."/>
            <person name="Labutti K."/>
            <person name="Salamov A."/>
            <person name="Andreopoulos B."/>
            <person name="Baker S.E."/>
            <person name="Barry K."/>
            <person name="Bills G."/>
            <person name="Bluhm B.H."/>
            <person name="Cannon C."/>
            <person name="Castanera R."/>
            <person name="Culley D.E."/>
            <person name="Daum C."/>
            <person name="Ezra D."/>
            <person name="Gonzalez J.B."/>
            <person name="Henrissat B."/>
            <person name="Kuo A."/>
            <person name="Liang C."/>
            <person name="Lipzen A."/>
            <person name="Lutzoni F."/>
            <person name="Magnuson J."/>
            <person name="Mondo S."/>
            <person name="Nolan M."/>
            <person name="Ohm R."/>
            <person name="Pangilinan J."/>
            <person name="Park H.-J.H."/>
            <person name="Ramirez L."/>
            <person name="Alfaro M."/>
            <person name="Sun H."/>
            <person name="Tritt A."/>
            <person name="Yoshinaga Y."/>
            <person name="Zwiers L.-H.L."/>
            <person name="Turgeon B.G."/>
            <person name="Goodwin S.B."/>
            <person name="Spatafora J.W."/>
            <person name="Crous P.W."/>
            <person name="Grigoriev I.V."/>
        </authorList>
    </citation>
    <scope>NUCLEOTIDE SEQUENCE [LARGE SCALE GENOMIC DNA]</scope>
    <source>
        <strain evidence="5 6">CBS 611.86</strain>
    </source>
</reference>
<protein>
    <recommendedName>
        <fullName evidence="4">Epoxide hydrolase N-terminal domain-containing protein</fullName>
    </recommendedName>
</protein>
<dbReference type="Proteomes" id="UP000481861">
    <property type="component" value="Unassembled WGS sequence"/>
</dbReference>
<dbReference type="InterPro" id="IPR000639">
    <property type="entry name" value="Epox_hydrolase-like"/>
</dbReference>
<dbReference type="GO" id="GO:0004301">
    <property type="term" value="F:epoxide hydrolase activity"/>
    <property type="evidence" value="ECO:0007669"/>
    <property type="project" value="TreeGrafter"/>
</dbReference>
<evidence type="ECO:0000313" key="5">
    <source>
        <dbReference type="EMBL" id="KAF2866360.1"/>
    </source>
</evidence>
<dbReference type="PANTHER" id="PTHR21661">
    <property type="entry name" value="EPOXIDE HYDROLASE 1-RELATED"/>
    <property type="match status" value="1"/>
</dbReference>
<dbReference type="Gene3D" id="3.40.50.1820">
    <property type="entry name" value="alpha/beta hydrolase"/>
    <property type="match status" value="1"/>
</dbReference>
<feature type="domain" description="Epoxide hydrolase N-terminal" evidence="4">
    <location>
        <begin position="18"/>
        <end position="133"/>
    </location>
</feature>